<accession>A0A6C0B856</accession>
<keyword evidence="1" id="KW-0472">Membrane</keyword>
<protein>
    <submittedName>
        <fullName evidence="2">Uncharacterized protein</fullName>
    </submittedName>
</protein>
<evidence type="ECO:0000256" key="1">
    <source>
        <dbReference type="SAM" id="Phobius"/>
    </source>
</evidence>
<dbReference type="EMBL" id="MN739088">
    <property type="protein sequence ID" value="QHS87729.1"/>
    <property type="molecule type" value="Genomic_DNA"/>
</dbReference>
<dbReference type="AlphaFoldDB" id="A0A6C0B856"/>
<keyword evidence="1" id="KW-0812">Transmembrane</keyword>
<evidence type="ECO:0000313" key="2">
    <source>
        <dbReference type="EMBL" id="QHS87729.1"/>
    </source>
</evidence>
<proteinExistence type="predicted"/>
<dbReference type="Gene3D" id="1.20.1280.290">
    <property type="match status" value="1"/>
</dbReference>
<feature type="transmembrane region" description="Helical" evidence="1">
    <location>
        <begin position="30"/>
        <end position="49"/>
    </location>
</feature>
<organism evidence="2">
    <name type="scientific">viral metagenome</name>
    <dbReference type="NCBI Taxonomy" id="1070528"/>
    <lineage>
        <taxon>unclassified sequences</taxon>
        <taxon>metagenomes</taxon>
        <taxon>organismal metagenomes</taxon>
    </lineage>
</organism>
<reference evidence="2" key="1">
    <citation type="journal article" date="2020" name="Nature">
        <title>Giant virus diversity and host interactions through global metagenomics.</title>
        <authorList>
            <person name="Schulz F."/>
            <person name="Roux S."/>
            <person name="Paez-Espino D."/>
            <person name="Jungbluth S."/>
            <person name="Walsh D.A."/>
            <person name="Denef V.J."/>
            <person name="McMahon K.D."/>
            <person name="Konstantinidis K.T."/>
            <person name="Eloe-Fadrosh E.A."/>
            <person name="Kyrpides N.C."/>
            <person name="Woyke T."/>
        </authorList>
    </citation>
    <scope>NUCLEOTIDE SEQUENCE</scope>
    <source>
        <strain evidence="2">GVMAG-M-3300010158-13</strain>
    </source>
</reference>
<feature type="transmembrane region" description="Helical" evidence="1">
    <location>
        <begin position="61"/>
        <end position="79"/>
    </location>
</feature>
<keyword evidence="1" id="KW-1133">Transmembrane helix</keyword>
<sequence length="98" mass="11191">MYSASVLYFVCYVPELYANYKNKNVNIYNVPEKVIMLVATILALTYALLNENAELTTNYAPLVLLDAVALLMRLHYAYINHYVLAKTEDINVNVIELV</sequence>
<name>A0A6C0B856_9ZZZZ</name>